<dbReference type="RefSeq" id="WP_120525505.1">
    <property type="nucleotide sequence ID" value="NZ_JABFJV010000099.1"/>
</dbReference>
<dbReference type="OrthoDB" id="196248at2"/>
<proteinExistence type="predicted"/>
<accession>A0A7Y4KK40</accession>
<comment type="caution">
    <text evidence="1">The sequence shown here is derived from an EMBL/GenBank/DDBJ whole genome shotgun (WGS) entry which is preliminary data.</text>
</comment>
<organism evidence="1 2">
    <name type="scientific">Corallococcus exercitus</name>
    <dbReference type="NCBI Taxonomy" id="2316736"/>
    <lineage>
        <taxon>Bacteria</taxon>
        <taxon>Pseudomonadati</taxon>
        <taxon>Myxococcota</taxon>
        <taxon>Myxococcia</taxon>
        <taxon>Myxococcales</taxon>
        <taxon>Cystobacterineae</taxon>
        <taxon>Myxococcaceae</taxon>
        <taxon>Corallococcus</taxon>
    </lineage>
</organism>
<gene>
    <name evidence="1" type="ORF">HMI49_18640</name>
</gene>
<reference evidence="1 2" key="1">
    <citation type="submission" date="2020-05" db="EMBL/GenBank/DDBJ databases">
        <authorList>
            <person name="Whitworth D."/>
        </authorList>
    </citation>
    <scope>NUCLEOTIDE SEQUENCE [LARGE SCALE GENOMIC DNA]</scope>
    <source>
        <strain evidence="1 2">AB043B</strain>
    </source>
</reference>
<dbReference type="AlphaFoldDB" id="A0A7Y4KK40"/>
<evidence type="ECO:0000313" key="2">
    <source>
        <dbReference type="Proteomes" id="UP000563426"/>
    </source>
</evidence>
<name>A0A7Y4KK40_9BACT</name>
<dbReference type="EMBL" id="JABFJV010000099">
    <property type="protein sequence ID" value="NOK35222.1"/>
    <property type="molecule type" value="Genomic_DNA"/>
</dbReference>
<protein>
    <submittedName>
        <fullName evidence="1">Uncharacterized protein</fullName>
    </submittedName>
</protein>
<sequence>MTLRRKGTRRIVVGSRPYRWTVAPNDEPGLGIVVEHESGQGQRMVTWVEHGTVISPGLVKEVINHALEAGWHPEQPGVERVFRRE</sequence>
<evidence type="ECO:0000313" key="1">
    <source>
        <dbReference type="EMBL" id="NOK35222.1"/>
    </source>
</evidence>
<keyword evidence="2" id="KW-1185">Reference proteome</keyword>
<dbReference type="Proteomes" id="UP000563426">
    <property type="component" value="Unassembled WGS sequence"/>
</dbReference>